<name>A0A1M6VUG4_9FLAO</name>
<keyword evidence="2" id="KW-1185">Reference proteome</keyword>
<dbReference type="Proteomes" id="UP000184364">
    <property type="component" value="Unassembled WGS sequence"/>
</dbReference>
<organism evidence="1 2">
    <name type="scientific">Chryseobacterium polytrichastri</name>
    <dbReference type="NCBI Taxonomy" id="1302687"/>
    <lineage>
        <taxon>Bacteria</taxon>
        <taxon>Pseudomonadati</taxon>
        <taxon>Bacteroidota</taxon>
        <taxon>Flavobacteriia</taxon>
        <taxon>Flavobacteriales</taxon>
        <taxon>Weeksellaceae</taxon>
        <taxon>Chryseobacterium group</taxon>
        <taxon>Chryseobacterium</taxon>
    </lineage>
</organism>
<dbReference type="EMBL" id="FRAV01000008">
    <property type="protein sequence ID" value="SHK85034.1"/>
    <property type="molecule type" value="Genomic_DNA"/>
</dbReference>
<gene>
    <name evidence="1" type="ORF">SAMN05444267_1008145</name>
</gene>
<proteinExistence type="predicted"/>
<evidence type="ECO:0000313" key="1">
    <source>
        <dbReference type="EMBL" id="SHK85034.1"/>
    </source>
</evidence>
<sequence length="31" mass="3811">MLALEEIKKEHTTLFYPDKGYYIEPNILERR</sequence>
<accession>A0A1M6VUG4</accession>
<dbReference type="AlphaFoldDB" id="A0A1M6VUG4"/>
<protein>
    <submittedName>
        <fullName evidence="1">Uncharacterized protein</fullName>
    </submittedName>
</protein>
<reference evidence="2" key="1">
    <citation type="submission" date="2016-11" db="EMBL/GenBank/DDBJ databases">
        <authorList>
            <person name="Varghese N."/>
            <person name="Submissions S."/>
        </authorList>
    </citation>
    <scope>NUCLEOTIDE SEQUENCE [LARGE SCALE GENOMIC DNA]</scope>
    <source>
        <strain evidence="2">DSM 26899</strain>
    </source>
</reference>
<evidence type="ECO:0000313" key="2">
    <source>
        <dbReference type="Proteomes" id="UP000184364"/>
    </source>
</evidence>